<protein>
    <submittedName>
        <fullName evidence="1">Uncharacterized protein</fullName>
    </submittedName>
</protein>
<dbReference type="STRING" id="1448320.A0A319DR08"/>
<dbReference type="AlphaFoldDB" id="A0A319DR08"/>
<reference evidence="1 2" key="1">
    <citation type="submission" date="2018-02" db="EMBL/GenBank/DDBJ databases">
        <title>The genomes of Aspergillus section Nigri reveals drivers in fungal speciation.</title>
        <authorList>
            <consortium name="DOE Joint Genome Institute"/>
            <person name="Vesth T.C."/>
            <person name="Nybo J."/>
            <person name="Theobald S."/>
            <person name="Brandl J."/>
            <person name="Frisvad J.C."/>
            <person name="Nielsen K.F."/>
            <person name="Lyhne E.K."/>
            <person name="Kogle M.E."/>
            <person name="Kuo A."/>
            <person name="Riley R."/>
            <person name="Clum A."/>
            <person name="Nolan M."/>
            <person name="Lipzen A."/>
            <person name="Salamov A."/>
            <person name="Henrissat B."/>
            <person name="Wiebenga A."/>
            <person name="De vries R.P."/>
            <person name="Grigoriev I.V."/>
            <person name="Mortensen U.H."/>
            <person name="Andersen M.R."/>
            <person name="Baker S.E."/>
        </authorList>
    </citation>
    <scope>NUCLEOTIDE SEQUENCE [LARGE SCALE GENOMIC DNA]</scope>
    <source>
        <strain evidence="1 2">CBS 707.79</strain>
    </source>
</reference>
<proteinExistence type="predicted"/>
<gene>
    <name evidence="1" type="ORF">BO71DRAFT_436902</name>
</gene>
<name>A0A319DR08_9EURO</name>
<accession>A0A319DR08</accession>
<organism evidence="1 2">
    <name type="scientific">Aspergillus ellipticus CBS 707.79</name>
    <dbReference type="NCBI Taxonomy" id="1448320"/>
    <lineage>
        <taxon>Eukaryota</taxon>
        <taxon>Fungi</taxon>
        <taxon>Dikarya</taxon>
        <taxon>Ascomycota</taxon>
        <taxon>Pezizomycotina</taxon>
        <taxon>Eurotiomycetes</taxon>
        <taxon>Eurotiomycetidae</taxon>
        <taxon>Eurotiales</taxon>
        <taxon>Aspergillaceae</taxon>
        <taxon>Aspergillus</taxon>
        <taxon>Aspergillus subgen. Circumdati</taxon>
    </lineage>
</organism>
<sequence length="380" mass="43634">MYRKQSHPTEVSGHLFSRVVCLNPHIGVWNPLLLTLDIYMCRGLGKIPAWEGSHFPESDIADFPDEFCTLLNENLFQRKQFLTLRGDAKIKNLIYSKIEPALLPASRLIIHRWDSYIVFIRRHQPDDNDVFITEDHREIVTKEEVMAKIQEFVPSIELDPDMYPESSGYAMTVLYPGRAHDLVVLDYNLISVLLSSKTYDSNKIAAMVVLAVLLGHEMAHILEFRGIRKAHLDNNSEPFITPPGITCPEAGTALERYVFGGKVQPVCTRLNDLMFIQGLYLNSSAIDYKMMKMNQDWIRGLFSERHWETAPKPTEAPLVICVQRPRLKNYLFKNDSEDSQTKGRINWNDVRVETGSPTRRPKMSRPNRRFGCKVVDLTGL</sequence>
<dbReference type="VEuPathDB" id="FungiDB:BO71DRAFT_436902"/>
<evidence type="ECO:0000313" key="2">
    <source>
        <dbReference type="Proteomes" id="UP000247810"/>
    </source>
</evidence>
<dbReference type="Proteomes" id="UP000247810">
    <property type="component" value="Unassembled WGS sequence"/>
</dbReference>
<dbReference type="EMBL" id="KZ825797">
    <property type="protein sequence ID" value="PYI00087.1"/>
    <property type="molecule type" value="Genomic_DNA"/>
</dbReference>
<dbReference type="OrthoDB" id="10254945at2759"/>
<keyword evidence="2" id="KW-1185">Reference proteome</keyword>
<evidence type="ECO:0000313" key="1">
    <source>
        <dbReference type="EMBL" id="PYI00087.1"/>
    </source>
</evidence>